<feature type="domain" description="F5/8 type C" evidence="5">
    <location>
        <begin position="383"/>
        <end position="545"/>
    </location>
</feature>
<organism evidence="6 7">
    <name type="scientific">Hydra vulgaris</name>
    <name type="common">Hydra</name>
    <name type="synonym">Hydra attenuata</name>
    <dbReference type="NCBI Taxonomy" id="6087"/>
    <lineage>
        <taxon>Eukaryota</taxon>
        <taxon>Metazoa</taxon>
        <taxon>Cnidaria</taxon>
        <taxon>Hydrozoa</taxon>
        <taxon>Hydroidolina</taxon>
        <taxon>Anthoathecata</taxon>
        <taxon>Aplanulata</taxon>
        <taxon>Hydridae</taxon>
        <taxon>Hydra</taxon>
    </lineage>
</organism>
<dbReference type="Pfam" id="PF00431">
    <property type="entry name" value="CUB"/>
    <property type="match status" value="3"/>
</dbReference>
<dbReference type="Proteomes" id="UP001652625">
    <property type="component" value="Chromosome 07"/>
</dbReference>
<protein>
    <submittedName>
        <fullName evidence="7">Cubilin isoform X4</fullName>
    </submittedName>
</protein>
<dbReference type="Pfam" id="PF00754">
    <property type="entry name" value="F5_F8_type_C"/>
    <property type="match status" value="1"/>
</dbReference>
<sequence>MIVPIFLIVQSLVRQTKGILPPCEFLLTDPKGSFSSPNYPEKYPPQLSCVWVISAPENYYIEVTFEDFDIEPFDDCKTDVLEIKDGGNKNSPLIGGQYCNTFKPPRVVTSTSNQLRLWLSTDSTIHHRGFTLKYIFLPEQDCGGVIESTHGEITSPRFPLHYPNKKSCEWKIRVPEGKYLYLKFISFEIETTCPIGLPCKCLDSVYIKDEKNKNTEVYCFNHPMPLVASSNEISIGFNSDLYGRLQGFKAIFTQSSTPRCGGDLFTNNGTIESPLYDPEAQTTYPSKLGCIWTIKASAQEYVVLHFLYFDVDESFWCLKDNVEIREGENEKAPLVGYYCNSNKPNKVISSNNGSIFIRFKSGENENILFKGFQIHYQVVKQGCGNPLLKDEKTSNTVTASSLFKIAHEPHFLEAKYAIVGKPYAWCTKEIFSKDNEEYIQIDFKELTEINKIVTEGYTMVGNYYFVTKFKMAYSMERNNFVRYVINEDENPGSSFTVFEGNKYFNVSKENTLSPSIVLKSLRIIPIEYVSGRRLHICMKVQVYGCDAIHLEDVLMKNDGYVKFNTSALKRTTWLIAPPVESLNSVYLFEALLNAECKSTNFFISTKSENSNLAYCDKKRIEYLLPGIRQLWVTLDVKVKPDSLQTISFSYQIEKLGSGGIIASSHGIINGNHQILNNFNATSIWLFKFEEGKRIVLDFSNIRLPQDGTKIVMKGGLKASSHIFREIFGSENRVAFVYTNYLMRMEYHLGRTNQTSTQILGGTLTEGFTLKYTITNDKSTKL</sequence>
<comment type="caution">
    <text evidence="3">Lacks conserved residue(s) required for the propagation of feature annotation.</text>
</comment>
<dbReference type="Gene3D" id="2.60.120.260">
    <property type="entry name" value="Galactose-binding domain-like"/>
    <property type="match status" value="1"/>
</dbReference>
<evidence type="ECO:0000259" key="4">
    <source>
        <dbReference type="PROSITE" id="PS01180"/>
    </source>
</evidence>
<dbReference type="GeneID" id="101240556"/>
<proteinExistence type="predicted"/>
<dbReference type="CDD" id="cd00041">
    <property type="entry name" value="CUB"/>
    <property type="match status" value="3"/>
</dbReference>
<reference evidence="7" key="1">
    <citation type="submission" date="2025-08" db="UniProtKB">
        <authorList>
            <consortium name="RefSeq"/>
        </authorList>
    </citation>
    <scope>IDENTIFICATION</scope>
</reference>
<evidence type="ECO:0000256" key="3">
    <source>
        <dbReference type="PROSITE-ProRule" id="PRU00059"/>
    </source>
</evidence>
<evidence type="ECO:0000256" key="1">
    <source>
        <dbReference type="ARBA" id="ARBA00022737"/>
    </source>
</evidence>
<dbReference type="PANTHER" id="PTHR24251:SF40">
    <property type="entry name" value="CUB DOMAIN-CONTAINING PROTEIN"/>
    <property type="match status" value="1"/>
</dbReference>
<dbReference type="InterPro" id="IPR035914">
    <property type="entry name" value="Sperma_CUB_dom_sf"/>
</dbReference>
<evidence type="ECO:0000259" key="5">
    <source>
        <dbReference type="PROSITE" id="PS50022"/>
    </source>
</evidence>
<dbReference type="RefSeq" id="XP_065656921.1">
    <property type="nucleotide sequence ID" value="XM_065800849.1"/>
</dbReference>
<keyword evidence="2" id="KW-1015">Disulfide bond</keyword>
<feature type="domain" description="CUB" evidence="4">
    <location>
        <begin position="23"/>
        <end position="137"/>
    </location>
</feature>
<feature type="domain" description="CUB" evidence="4">
    <location>
        <begin position="260"/>
        <end position="379"/>
    </location>
</feature>
<dbReference type="InterPro" id="IPR000859">
    <property type="entry name" value="CUB_dom"/>
</dbReference>
<gene>
    <name evidence="7" type="primary">LOC101240556</name>
</gene>
<dbReference type="PANTHER" id="PTHR24251">
    <property type="entry name" value="OVOCHYMASE-RELATED"/>
    <property type="match status" value="1"/>
</dbReference>
<keyword evidence="1" id="KW-0677">Repeat</keyword>
<dbReference type="Gene3D" id="2.60.120.290">
    <property type="entry name" value="Spermadhesin, CUB domain"/>
    <property type="match status" value="3"/>
</dbReference>
<evidence type="ECO:0000313" key="6">
    <source>
        <dbReference type="Proteomes" id="UP001652625"/>
    </source>
</evidence>
<dbReference type="PROSITE" id="PS01180">
    <property type="entry name" value="CUB"/>
    <property type="match status" value="3"/>
</dbReference>
<dbReference type="InterPro" id="IPR000421">
    <property type="entry name" value="FA58C"/>
</dbReference>
<dbReference type="InterPro" id="IPR008979">
    <property type="entry name" value="Galactose-bd-like_sf"/>
</dbReference>
<name>A0ABM4C5S5_HYDVU</name>
<keyword evidence="6" id="KW-1185">Reference proteome</keyword>
<evidence type="ECO:0000313" key="7">
    <source>
        <dbReference type="RefSeq" id="XP_065656921.1"/>
    </source>
</evidence>
<dbReference type="SUPFAM" id="SSF49785">
    <property type="entry name" value="Galactose-binding domain-like"/>
    <property type="match status" value="1"/>
</dbReference>
<dbReference type="SUPFAM" id="SSF49854">
    <property type="entry name" value="Spermadhesin, CUB domain"/>
    <property type="match status" value="3"/>
</dbReference>
<feature type="domain" description="CUB" evidence="4">
    <location>
        <begin position="142"/>
        <end position="255"/>
    </location>
</feature>
<accession>A0ABM4C5S5</accession>
<dbReference type="PROSITE" id="PS50022">
    <property type="entry name" value="FA58C_3"/>
    <property type="match status" value="1"/>
</dbReference>
<dbReference type="SMART" id="SM00042">
    <property type="entry name" value="CUB"/>
    <property type="match status" value="3"/>
</dbReference>
<evidence type="ECO:0000256" key="2">
    <source>
        <dbReference type="ARBA" id="ARBA00023157"/>
    </source>
</evidence>